<evidence type="ECO:0000256" key="7">
    <source>
        <dbReference type="ARBA" id="ARBA00022679"/>
    </source>
</evidence>
<sequence>MAVVNVTPDSFSDGGRWFDADAAVTHGHQLIAEGADILDVGGESTRPGAARPDETEELRRILPVVTELASAGARVSVDTMRSRVAAAALEAGASLVNDVSGGLADPDMARVVADARAPYVAMHWRGHSKDMQSRAVYGDVVADVRRELEERVEALLEAGVRRESLIVDPGFGFAKTTEQNWEMLARLTEFERLGLPLLAGTSRKSFLSRVGSLDGEPLPPDQRDEATAATSVLLAQAGVWGVRVHEVRATAVAFEVLARTRGTS</sequence>
<comment type="similarity">
    <text evidence="4">Belongs to the DHPS family.</text>
</comment>
<keyword evidence="10" id="KW-0289">Folate biosynthesis</keyword>
<dbReference type="InterPro" id="IPR006390">
    <property type="entry name" value="DHP_synth_dom"/>
</dbReference>
<dbReference type="PANTHER" id="PTHR20941:SF1">
    <property type="entry name" value="FOLIC ACID SYNTHESIS PROTEIN FOL1"/>
    <property type="match status" value="1"/>
</dbReference>
<keyword evidence="7" id="KW-0808">Transferase</keyword>
<evidence type="ECO:0000313" key="14">
    <source>
        <dbReference type="Proteomes" id="UP000066480"/>
    </source>
</evidence>
<feature type="domain" description="Pterin-binding" evidence="12">
    <location>
        <begin position="1"/>
        <end position="255"/>
    </location>
</feature>
<name>A0A0K1JR89_9MICO</name>
<evidence type="ECO:0000256" key="3">
    <source>
        <dbReference type="ARBA" id="ARBA00004763"/>
    </source>
</evidence>
<evidence type="ECO:0000256" key="10">
    <source>
        <dbReference type="ARBA" id="ARBA00022909"/>
    </source>
</evidence>
<gene>
    <name evidence="13" type="ORF">VV02_23140</name>
</gene>
<proteinExistence type="inferred from homology"/>
<dbReference type="NCBIfam" id="TIGR01496">
    <property type="entry name" value="DHPS"/>
    <property type="match status" value="1"/>
</dbReference>
<evidence type="ECO:0000256" key="2">
    <source>
        <dbReference type="ARBA" id="ARBA00001946"/>
    </source>
</evidence>
<evidence type="ECO:0000256" key="4">
    <source>
        <dbReference type="ARBA" id="ARBA00009503"/>
    </source>
</evidence>
<dbReference type="KEGG" id="lmoi:VV02_23140"/>
<keyword evidence="14" id="KW-1185">Reference proteome</keyword>
<dbReference type="Proteomes" id="UP000066480">
    <property type="component" value="Chromosome"/>
</dbReference>
<dbReference type="PROSITE" id="PS50972">
    <property type="entry name" value="PTERIN_BINDING"/>
    <property type="match status" value="1"/>
</dbReference>
<keyword evidence="9" id="KW-0460">Magnesium</keyword>
<dbReference type="OrthoDB" id="9811744at2"/>
<dbReference type="GO" id="GO:0046656">
    <property type="term" value="P:folic acid biosynthetic process"/>
    <property type="evidence" value="ECO:0007669"/>
    <property type="project" value="UniProtKB-KW"/>
</dbReference>
<dbReference type="CDD" id="cd00739">
    <property type="entry name" value="DHPS"/>
    <property type="match status" value="1"/>
</dbReference>
<comment type="pathway">
    <text evidence="3">Cofactor biosynthesis; tetrahydrofolate biosynthesis; 7,8-dihydrofolate from 2-amino-4-hydroxy-6-hydroxymethyl-7,8-dihydropteridine diphosphate and 4-aminobenzoate: step 1/2.</text>
</comment>
<dbReference type="PANTHER" id="PTHR20941">
    <property type="entry name" value="FOLATE SYNTHESIS PROTEINS"/>
    <property type="match status" value="1"/>
</dbReference>
<dbReference type="PROSITE" id="PS00793">
    <property type="entry name" value="DHPS_2"/>
    <property type="match status" value="1"/>
</dbReference>
<evidence type="ECO:0000259" key="12">
    <source>
        <dbReference type="PROSITE" id="PS50972"/>
    </source>
</evidence>
<dbReference type="GO" id="GO:0046654">
    <property type="term" value="P:tetrahydrofolate biosynthetic process"/>
    <property type="evidence" value="ECO:0007669"/>
    <property type="project" value="TreeGrafter"/>
</dbReference>
<dbReference type="FunFam" id="3.20.20.20:FF:000006">
    <property type="entry name" value="Dihydropteroate synthase"/>
    <property type="match status" value="1"/>
</dbReference>
<dbReference type="AlphaFoldDB" id="A0A0K1JR89"/>
<dbReference type="GO" id="GO:0046872">
    <property type="term" value="F:metal ion binding"/>
    <property type="evidence" value="ECO:0007669"/>
    <property type="project" value="UniProtKB-KW"/>
</dbReference>
<accession>A0A0K1JR89</accession>
<dbReference type="EMBL" id="CP011112">
    <property type="protein sequence ID" value="AKU19227.1"/>
    <property type="molecule type" value="Genomic_DNA"/>
</dbReference>
<keyword evidence="8" id="KW-0479">Metal-binding</keyword>
<reference evidence="13 14" key="1">
    <citation type="submission" date="2015-03" db="EMBL/GenBank/DDBJ databases">
        <title>Luteipulveratus halotolerans sp. nov., a novel actinobacterium (Dermacoccaceae) from Sarawak, Malaysia.</title>
        <authorList>
            <person name="Juboi H."/>
            <person name="Basik A."/>
            <person name="Shamsul S.S."/>
            <person name="Arnold P."/>
            <person name="Schmitt E.K."/>
            <person name="Sanglier J.-J."/>
            <person name="Yeo T."/>
        </authorList>
    </citation>
    <scope>NUCLEOTIDE SEQUENCE [LARGE SCALE GENOMIC DNA]</scope>
    <source>
        <strain evidence="13 14">MN07-A0370</strain>
    </source>
</reference>
<evidence type="ECO:0000256" key="1">
    <source>
        <dbReference type="ARBA" id="ARBA00000012"/>
    </source>
</evidence>
<evidence type="ECO:0000256" key="9">
    <source>
        <dbReference type="ARBA" id="ARBA00022842"/>
    </source>
</evidence>
<comment type="cofactor">
    <cofactor evidence="2">
        <name>Mg(2+)</name>
        <dbReference type="ChEBI" id="CHEBI:18420"/>
    </cofactor>
</comment>
<dbReference type="SUPFAM" id="SSF51717">
    <property type="entry name" value="Dihydropteroate synthetase-like"/>
    <property type="match status" value="1"/>
</dbReference>
<dbReference type="PATRIC" id="fig|571913.6.peg.4688"/>
<dbReference type="Gene3D" id="3.20.20.20">
    <property type="entry name" value="Dihydropteroate synthase-like"/>
    <property type="match status" value="1"/>
</dbReference>
<dbReference type="EC" id="2.5.1.15" evidence="5"/>
<dbReference type="GO" id="GO:0004156">
    <property type="term" value="F:dihydropteroate synthase activity"/>
    <property type="evidence" value="ECO:0007669"/>
    <property type="project" value="UniProtKB-EC"/>
</dbReference>
<evidence type="ECO:0000256" key="5">
    <source>
        <dbReference type="ARBA" id="ARBA00012458"/>
    </source>
</evidence>
<dbReference type="InterPro" id="IPR000489">
    <property type="entry name" value="Pterin-binding_dom"/>
</dbReference>
<dbReference type="STRING" id="571913.VV02_23140"/>
<dbReference type="Pfam" id="PF00809">
    <property type="entry name" value="Pterin_bind"/>
    <property type="match status" value="1"/>
</dbReference>
<evidence type="ECO:0000313" key="13">
    <source>
        <dbReference type="EMBL" id="AKU19227.1"/>
    </source>
</evidence>
<evidence type="ECO:0000256" key="11">
    <source>
        <dbReference type="ARBA" id="ARBA00030193"/>
    </source>
</evidence>
<dbReference type="GO" id="GO:0005829">
    <property type="term" value="C:cytosol"/>
    <property type="evidence" value="ECO:0007669"/>
    <property type="project" value="TreeGrafter"/>
</dbReference>
<evidence type="ECO:0000256" key="6">
    <source>
        <dbReference type="ARBA" id="ARBA00016919"/>
    </source>
</evidence>
<evidence type="ECO:0000256" key="8">
    <source>
        <dbReference type="ARBA" id="ARBA00022723"/>
    </source>
</evidence>
<dbReference type="InterPro" id="IPR045031">
    <property type="entry name" value="DHP_synth-like"/>
</dbReference>
<comment type="catalytic activity">
    <reaction evidence="1">
        <text>(7,8-dihydropterin-6-yl)methyl diphosphate + 4-aminobenzoate = 7,8-dihydropteroate + diphosphate</text>
        <dbReference type="Rhea" id="RHEA:19949"/>
        <dbReference type="ChEBI" id="CHEBI:17836"/>
        <dbReference type="ChEBI" id="CHEBI:17839"/>
        <dbReference type="ChEBI" id="CHEBI:33019"/>
        <dbReference type="ChEBI" id="CHEBI:72950"/>
        <dbReference type="EC" id="2.5.1.15"/>
    </reaction>
</comment>
<dbReference type="InterPro" id="IPR011005">
    <property type="entry name" value="Dihydropteroate_synth-like_sf"/>
</dbReference>
<protein>
    <recommendedName>
        <fullName evidence="6">Dihydropteroate synthase</fullName>
        <ecNumber evidence="5">2.5.1.15</ecNumber>
    </recommendedName>
    <alternativeName>
        <fullName evidence="11">Dihydropteroate pyrophosphorylase</fullName>
    </alternativeName>
</protein>
<organism evidence="13 14">
    <name type="scientific">Luteipulveratus mongoliensis</name>
    <dbReference type="NCBI Taxonomy" id="571913"/>
    <lineage>
        <taxon>Bacteria</taxon>
        <taxon>Bacillati</taxon>
        <taxon>Actinomycetota</taxon>
        <taxon>Actinomycetes</taxon>
        <taxon>Micrococcales</taxon>
        <taxon>Dermacoccaceae</taxon>
        <taxon>Luteipulveratus</taxon>
    </lineage>
</organism>